<name>A0A0N4XPH1_NIPBR</name>
<evidence type="ECO:0000313" key="2">
    <source>
        <dbReference type="Proteomes" id="UP000271162"/>
    </source>
</evidence>
<keyword evidence="2" id="KW-1185">Reference proteome</keyword>
<reference evidence="1 2" key="2">
    <citation type="submission" date="2018-11" db="EMBL/GenBank/DDBJ databases">
        <authorList>
            <consortium name="Pathogen Informatics"/>
        </authorList>
    </citation>
    <scope>NUCLEOTIDE SEQUENCE [LARGE SCALE GENOMIC DNA]</scope>
</reference>
<protein>
    <submittedName>
        <fullName evidence="1 3">Uncharacterized protein</fullName>
    </submittedName>
</protein>
<evidence type="ECO:0000313" key="1">
    <source>
        <dbReference type="EMBL" id="VDL68013.1"/>
    </source>
</evidence>
<dbReference type="WBParaSite" id="NBR_0000442301-mRNA-1">
    <property type="protein sequence ID" value="NBR_0000442301-mRNA-1"/>
    <property type="gene ID" value="NBR_0000442301"/>
</dbReference>
<proteinExistence type="predicted"/>
<accession>A0A0N4XPH1</accession>
<reference evidence="3" key="1">
    <citation type="submission" date="2017-02" db="UniProtKB">
        <authorList>
            <consortium name="WormBaseParasite"/>
        </authorList>
    </citation>
    <scope>IDENTIFICATION</scope>
</reference>
<dbReference type="Proteomes" id="UP000271162">
    <property type="component" value="Unassembled WGS sequence"/>
</dbReference>
<organism evidence="3">
    <name type="scientific">Nippostrongylus brasiliensis</name>
    <name type="common">Rat hookworm</name>
    <dbReference type="NCBI Taxonomy" id="27835"/>
    <lineage>
        <taxon>Eukaryota</taxon>
        <taxon>Metazoa</taxon>
        <taxon>Ecdysozoa</taxon>
        <taxon>Nematoda</taxon>
        <taxon>Chromadorea</taxon>
        <taxon>Rhabditida</taxon>
        <taxon>Rhabditina</taxon>
        <taxon>Rhabditomorpha</taxon>
        <taxon>Strongyloidea</taxon>
        <taxon>Heligmosomidae</taxon>
        <taxon>Nippostrongylus</taxon>
    </lineage>
</organism>
<evidence type="ECO:0000313" key="3">
    <source>
        <dbReference type="WBParaSite" id="NBR_0000442301-mRNA-1"/>
    </source>
</evidence>
<gene>
    <name evidence="1" type="ORF">NBR_LOCUS4424</name>
</gene>
<dbReference type="AlphaFoldDB" id="A0A0N4XPH1"/>
<dbReference type="EMBL" id="UYSL01008233">
    <property type="protein sequence ID" value="VDL68013.1"/>
    <property type="molecule type" value="Genomic_DNA"/>
</dbReference>
<sequence length="102" mass="11874">MRTMSFCSGTYYKLSLWTIHTRRTGGHKSFLRGSCADVQEYLRQGVEVWQCRKETPLPCFVPFWRLSSMRVDHICDLPVQTGEADTTVLGICTVCRWWRVPV</sequence>